<keyword evidence="2" id="KW-1185">Reference proteome</keyword>
<protein>
    <submittedName>
        <fullName evidence="1">Uncharacterized protein</fullName>
    </submittedName>
</protein>
<proteinExistence type="predicted"/>
<organism evidence="1 2">
    <name type="scientific">Amblyomma americanum</name>
    <name type="common">Lone star tick</name>
    <dbReference type="NCBI Taxonomy" id="6943"/>
    <lineage>
        <taxon>Eukaryota</taxon>
        <taxon>Metazoa</taxon>
        <taxon>Ecdysozoa</taxon>
        <taxon>Arthropoda</taxon>
        <taxon>Chelicerata</taxon>
        <taxon>Arachnida</taxon>
        <taxon>Acari</taxon>
        <taxon>Parasitiformes</taxon>
        <taxon>Ixodida</taxon>
        <taxon>Ixodoidea</taxon>
        <taxon>Ixodidae</taxon>
        <taxon>Amblyomminae</taxon>
        <taxon>Amblyomma</taxon>
    </lineage>
</organism>
<accession>A0AAQ4EY40</accession>
<dbReference type="AlphaFoldDB" id="A0AAQ4EY40"/>
<dbReference type="Proteomes" id="UP001321473">
    <property type="component" value="Unassembled WGS sequence"/>
</dbReference>
<reference evidence="1 2" key="1">
    <citation type="journal article" date="2023" name="Arcadia Sci">
        <title>De novo assembly of a long-read Amblyomma americanum tick genome.</title>
        <authorList>
            <person name="Chou S."/>
            <person name="Poskanzer K.E."/>
            <person name="Rollins M."/>
            <person name="Thuy-Boun P.S."/>
        </authorList>
    </citation>
    <scope>NUCLEOTIDE SEQUENCE [LARGE SCALE GENOMIC DNA]</scope>
    <source>
        <strain evidence="1">F_SG_1</strain>
        <tissue evidence="1">Salivary glands</tissue>
    </source>
</reference>
<comment type="caution">
    <text evidence="1">The sequence shown here is derived from an EMBL/GenBank/DDBJ whole genome shotgun (WGS) entry which is preliminary data.</text>
</comment>
<evidence type="ECO:0000313" key="2">
    <source>
        <dbReference type="Proteomes" id="UP001321473"/>
    </source>
</evidence>
<evidence type="ECO:0000313" key="1">
    <source>
        <dbReference type="EMBL" id="KAK8779363.1"/>
    </source>
</evidence>
<sequence>MLSVSVVCKNKKDKKTLLLSHCFVLWPKWHVQRVRSQTLNPFFFCNSGITCVVIFVNNENKETPPFRLPSTAHFRFRVLLY</sequence>
<dbReference type="EMBL" id="JARKHS020009885">
    <property type="protein sequence ID" value="KAK8779363.1"/>
    <property type="molecule type" value="Genomic_DNA"/>
</dbReference>
<gene>
    <name evidence="1" type="ORF">V5799_019296</name>
</gene>
<name>A0AAQ4EY40_AMBAM</name>